<reference evidence="1 2" key="1">
    <citation type="submission" date="2020-07" db="EMBL/GenBank/DDBJ databases">
        <title>Alkalicella. sp. LB2 genome.</title>
        <authorList>
            <person name="Postec A."/>
            <person name="Quemeneur M."/>
        </authorList>
    </citation>
    <scope>NUCLEOTIDE SEQUENCE [LARGE SCALE GENOMIC DNA]</scope>
    <source>
        <strain evidence="1 2">LB2</strain>
    </source>
</reference>
<dbReference type="Proteomes" id="UP000516160">
    <property type="component" value="Chromosome"/>
</dbReference>
<gene>
    <name evidence="1" type="ORF">HYG86_11200</name>
</gene>
<keyword evidence="2" id="KW-1185">Reference proteome</keyword>
<dbReference type="EMBL" id="CP058559">
    <property type="protein sequence ID" value="QNO15288.1"/>
    <property type="molecule type" value="Genomic_DNA"/>
</dbReference>
<organism evidence="1 2">
    <name type="scientific">Alkalicella caledoniensis</name>
    <dbReference type="NCBI Taxonomy" id="2731377"/>
    <lineage>
        <taxon>Bacteria</taxon>
        <taxon>Bacillati</taxon>
        <taxon>Bacillota</taxon>
        <taxon>Clostridia</taxon>
        <taxon>Eubacteriales</taxon>
        <taxon>Proteinivoracaceae</taxon>
        <taxon>Alkalicella</taxon>
    </lineage>
</organism>
<proteinExistence type="predicted"/>
<sequence length="56" mass="6362">MSEKKTFEVGGMKITKLVSQNQIDQFVQTLPEEEKQDVKNVILALNEEGLIKIEEA</sequence>
<name>A0A7G9W9C6_ALKCA</name>
<accession>A0A7G9W9C6</accession>
<dbReference type="AlphaFoldDB" id="A0A7G9W9C6"/>
<dbReference type="RefSeq" id="WP_213165652.1">
    <property type="nucleotide sequence ID" value="NZ_CP058559.1"/>
</dbReference>
<evidence type="ECO:0000313" key="2">
    <source>
        <dbReference type="Proteomes" id="UP000516160"/>
    </source>
</evidence>
<evidence type="ECO:0000313" key="1">
    <source>
        <dbReference type="EMBL" id="QNO15288.1"/>
    </source>
</evidence>
<dbReference type="KEGG" id="acae:HYG86_11200"/>
<protein>
    <submittedName>
        <fullName evidence="1">Uncharacterized protein</fullName>
    </submittedName>
</protein>